<reference evidence="5 6" key="1">
    <citation type="submission" date="2018-09" db="EMBL/GenBank/DDBJ databases">
        <title>A high-quality reference genome of wild soybean provides a powerful tool to mine soybean genomes.</title>
        <authorList>
            <person name="Xie M."/>
            <person name="Chung C.Y.L."/>
            <person name="Li M.-W."/>
            <person name="Wong F.-L."/>
            <person name="Chan T.-F."/>
            <person name="Lam H.-M."/>
        </authorList>
    </citation>
    <scope>NUCLEOTIDE SEQUENCE [LARGE SCALE GENOMIC DNA]</scope>
    <source>
        <strain evidence="6">cv. W05</strain>
        <tissue evidence="5">Hypocotyl of etiolated seedlings</tissue>
    </source>
</reference>
<dbReference type="Gene3D" id="3.40.50.300">
    <property type="entry name" value="P-loop containing nucleotide triphosphate hydrolases"/>
    <property type="match status" value="1"/>
</dbReference>
<dbReference type="InterPro" id="IPR036875">
    <property type="entry name" value="Znf_CCHC_sf"/>
</dbReference>
<keyword evidence="2" id="KW-0479">Metal-binding</keyword>
<accession>A0A445KZI1</accession>
<evidence type="ECO:0000256" key="2">
    <source>
        <dbReference type="PROSITE-ProRule" id="PRU00047"/>
    </source>
</evidence>
<organism evidence="5 6">
    <name type="scientific">Glycine soja</name>
    <name type="common">Wild soybean</name>
    <dbReference type="NCBI Taxonomy" id="3848"/>
    <lineage>
        <taxon>Eukaryota</taxon>
        <taxon>Viridiplantae</taxon>
        <taxon>Streptophyta</taxon>
        <taxon>Embryophyta</taxon>
        <taxon>Tracheophyta</taxon>
        <taxon>Spermatophyta</taxon>
        <taxon>Magnoliopsida</taxon>
        <taxon>eudicotyledons</taxon>
        <taxon>Gunneridae</taxon>
        <taxon>Pentapetalae</taxon>
        <taxon>rosids</taxon>
        <taxon>fabids</taxon>
        <taxon>Fabales</taxon>
        <taxon>Fabaceae</taxon>
        <taxon>Papilionoideae</taxon>
        <taxon>50 kb inversion clade</taxon>
        <taxon>NPAAA clade</taxon>
        <taxon>indigoferoid/millettioid clade</taxon>
        <taxon>Phaseoleae</taxon>
        <taxon>Glycine</taxon>
        <taxon>Glycine subgen. Soja</taxon>
    </lineage>
</organism>
<dbReference type="PANTHER" id="PTHR47592:SF27">
    <property type="entry name" value="OS08G0421700 PROTEIN"/>
    <property type="match status" value="1"/>
</dbReference>
<name>A0A445KZI1_GLYSO</name>
<dbReference type="EC" id="2.7.7.7" evidence="5"/>
<dbReference type="InterPro" id="IPR047187">
    <property type="entry name" value="SF1_C_Upf1"/>
</dbReference>
<dbReference type="GO" id="GO:0004190">
    <property type="term" value="F:aspartic-type endopeptidase activity"/>
    <property type="evidence" value="ECO:0007669"/>
    <property type="project" value="UniProtKB-KW"/>
</dbReference>
<dbReference type="Pfam" id="PF00098">
    <property type="entry name" value="zf-CCHC"/>
    <property type="match status" value="1"/>
</dbReference>
<keyword evidence="5" id="KW-0548">Nucleotidyltransferase</keyword>
<dbReference type="PANTHER" id="PTHR47592">
    <property type="entry name" value="PBF68 PROTEIN"/>
    <property type="match status" value="1"/>
</dbReference>
<dbReference type="Pfam" id="PF07727">
    <property type="entry name" value="RVT_2"/>
    <property type="match status" value="1"/>
</dbReference>
<evidence type="ECO:0000313" key="5">
    <source>
        <dbReference type="EMBL" id="RZC16339.1"/>
    </source>
</evidence>
<dbReference type="InterPro" id="IPR054722">
    <property type="entry name" value="PolX-like_BBD"/>
</dbReference>
<dbReference type="Pfam" id="PF13087">
    <property type="entry name" value="AAA_12"/>
    <property type="match status" value="1"/>
</dbReference>
<dbReference type="EMBL" id="QZWG01000004">
    <property type="protein sequence ID" value="RZC16339.1"/>
    <property type="molecule type" value="Genomic_DNA"/>
</dbReference>
<keyword evidence="6" id="KW-1185">Reference proteome</keyword>
<dbReference type="GO" id="GO:0008270">
    <property type="term" value="F:zinc ion binding"/>
    <property type="evidence" value="ECO:0007669"/>
    <property type="project" value="UniProtKB-KW"/>
</dbReference>
<keyword evidence="2" id="KW-0863">Zinc-finger</keyword>
<keyword evidence="1" id="KW-0378">Hydrolase</keyword>
<evidence type="ECO:0000256" key="1">
    <source>
        <dbReference type="ARBA" id="ARBA00022750"/>
    </source>
</evidence>
<dbReference type="InterPro" id="IPR001878">
    <property type="entry name" value="Znf_CCHC"/>
</dbReference>
<evidence type="ECO:0000256" key="3">
    <source>
        <dbReference type="SAM" id="MobiDB-lite"/>
    </source>
</evidence>
<keyword evidence="1" id="KW-0064">Aspartyl protease</keyword>
<dbReference type="InterPro" id="IPR041679">
    <property type="entry name" value="DNA2/NAM7-like_C"/>
</dbReference>
<gene>
    <name evidence="5" type="ORF">D0Y65_009554</name>
</gene>
<dbReference type="GO" id="GO:0003676">
    <property type="term" value="F:nucleic acid binding"/>
    <property type="evidence" value="ECO:0007669"/>
    <property type="project" value="InterPro"/>
</dbReference>
<dbReference type="CDD" id="cd09272">
    <property type="entry name" value="RNase_HI_RT_Ty1"/>
    <property type="match status" value="1"/>
</dbReference>
<dbReference type="SUPFAM" id="SSF57756">
    <property type="entry name" value="Retrovirus zinc finger-like domains"/>
    <property type="match status" value="1"/>
</dbReference>
<dbReference type="InterPro" id="IPR027417">
    <property type="entry name" value="P-loop_NTPase"/>
</dbReference>
<dbReference type="InterPro" id="IPR013103">
    <property type="entry name" value="RVT_2"/>
</dbReference>
<dbReference type="Pfam" id="PF14223">
    <property type="entry name" value="Retrotran_gag_2"/>
    <property type="match status" value="1"/>
</dbReference>
<dbReference type="SMART" id="SM00343">
    <property type="entry name" value="ZnF_C2HC"/>
    <property type="match status" value="1"/>
</dbReference>
<sequence length="1280" mass="145301">MAIVDITGSNNNDLNKPFRFEGYHFKRWQQKMMFYLTMRKVAYVLNTDIPVVLEDAEKEVKDKMTMELALWNENDYLYKNFILNGLADDLYDYYSPYKSAKLVWLALEKKYDTEEAGTKKYAVSHYLKYQMTDDKSVESQSHEIQKIAHDIISEGMTLDEQFQVAVIIDKLSPGWKDFKNLLRHKTKEFSLESLITRLRIEEEARIQDQKDEVLVVSHNNTKRKNTGAVLKPIGKNFKNQNRNVSNTSNRNKNPPRVQHARQHPPAKNNPGEPFLCYNCGKPGHMARKCRNPSMIGAPQANMTQEPYIAVITEINMIGGSDGWWVDTGASFHVCYDRAMFKTYTNVENKKVLLGDSHTTTVVGTGDVELKFTSRKTLILKDVMHTPEMRKNLVSGFLLNKTGFTQTIGADLFTLTKNGVFVGKGIPKSKSKTSPYEILKKRQPNLSYLRTWGCLAYVRILDPKRVKLASKAYECVFIGYAINSKAYRFYDLNAKVIIESNDADFYENKFPFKLRDSGGTSSNYLPAISSENLAQLEPDIEPRRGKRARIAKDYGPDYMAYTLEEDPSKLQEALSSLDADLWQEAINDEIDSLESNKTWHLVDLPPGCKPIGCKWILKKKLKPDGTVDKYKARLVAKGFRQRENVDFFDTFSPVTRITSIWVLISLATIHSLVVHQMDVKTSFLNGELEEEIYMEQPEGFVIHGQEDKVCKLDKSLYGLKQAPKQWHEKFDNLIVSNGFKVNESDKCIYYKSVNSICTIICVYVDDLLIFGSNIHVVNNVKSLLCNNFDMKDLGEASVILGIKITRSKEGISLDQSHYIEKILKKYDYFDCKPASTPYDLSVKLFKNTGEGIRQTEYASIIGSLRYVTDCTRPDIAYVVGLLCRFPAVLEGYNDADWNTLSDDSKATNDYIFSIAGGAVSWKSKKQIILAQSTMESEMIALTTASEEASWLRSLLAEIPLWERPIPAVLIHCDSTAAIAKIENRYYNGKKRQIRHKHNTVRELLSLGAVRVDHVSLGPLTFASTFVLVGDHYQLPPLARFSEAHLEAISALQSQYRMCQEILDLSNALIYGDRLRCGSFEAANAKLEFSGLNCGLPWLEDVLNPRRPVIFIDTDKLAALEARDQKIVNNPIEAHIIAEVAKELVKNGIGSDHIGIITPYNSQANLIRNDASMTSLEIHTIDKYQVRLKLASRIMLLLRPLDLSTETPTSCAASLLGDRHMINVAHTRAKKKLIMVGSRRTLVKVPLLKLLIKKVEEQSGILTVTKKDIYRKSELKRCSQIR</sequence>
<dbReference type="CDD" id="cd18808">
    <property type="entry name" value="SF1_C_Upf1"/>
    <property type="match status" value="1"/>
</dbReference>
<dbReference type="Pfam" id="PF22936">
    <property type="entry name" value="Pol_BBD"/>
    <property type="match status" value="1"/>
</dbReference>
<dbReference type="Pfam" id="PF25597">
    <property type="entry name" value="SH3_retrovirus"/>
    <property type="match status" value="1"/>
</dbReference>
<dbReference type="GO" id="GO:0003887">
    <property type="term" value="F:DNA-directed DNA polymerase activity"/>
    <property type="evidence" value="ECO:0007669"/>
    <property type="project" value="UniProtKB-EC"/>
</dbReference>
<evidence type="ECO:0000259" key="4">
    <source>
        <dbReference type="PROSITE" id="PS50158"/>
    </source>
</evidence>
<dbReference type="Gene3D" id="4.10.60.10">
    <property type="entry name" value="Zinc finger, CCHC-type"/>
    <property type="match status" value="1"/>
</dbReference>
<keyword evidence="2" id="KW-0862">Zinc</keyword>
<dbReference type="SUPFAM" id="SSF56672">
    <property type="entry name" value="DNA/RNA polymerases"/>
    <property type="match status" value="1"/>
</dbReference>
<dbReference type="PROSITE" id="PS50158">
    <property type="entry name" value="ZF_CCHC"/>
    <property type="match status" value="1"/>
</dbReference>
<dbReference type="AlphaFoldDB" id="A0A445KZI1"/>
<feature type="domain" description="CCHC-type" evidence="4">
    <location>
        <begin position="276"/>
        <end position="291"/>
    </location>
</feature>
<comment type="caution">
    <text evidence="5">The sequence shown here is derived from an EMBL/GenBank/DDBJ whole genome shotgun (WGS) entry which is preliminary data.</text>
</comment>
<feature type="compositionally biased region" description="Polar residues" evidence="3">
    <location>
        <begin position="237"/>
        <end position="252"/>
    </location>
</feature>
<evidence type="ECO:0000313" key="6">
    <source>
        <dbReference type="Proteomes" id="UP000289340"/>
    </source>
</evidence>
<keyword evidence="5" id="KW-0808">Transferase</keyword>
<dbReference type="InterPro" id="IPR043502">
    <property type="entry name" value="DNA/RNA_pol_sf"/>
</dbReference>
<protein>
    <submittedName>
        <fullName evidence="5">Retrovirus-related Pol polyprotein from transposon TNT 1-94</fullName>
        <ecNumber evidence="5">2.7.7.7</ecNumber>
    </submittedName>
</protein>
<keyword evidence="1" id="KW-0645">Protease</keyword>
<dbReference type="SUPFAM" id="SSF52540">
    <property type="entry name" value="P-loop containing nucleoside triphosphate hydrolases"/>
    <property type="match status" value="1"/>
</dbReference>
<feature type="region of interest" description="Disordered" evidence="3">
    <location>
        <begin position="234"/>
        <end position="272"/>
    </location>
</feature>
<proteinExistence type="predicted"/>
<dbReference type="Proteomes" id="UP000289340">
    <property type="component" value="Chromosome 4"/>
</dbReference>
<dbReference type="InterPro" id="IPR057670">
    <property type="entry name" value="SH3_retrovirus"/>
</dbReference>